<dbReference type="KEGG" id="adin:H7849_13860"/>
<evidence type="ECO:0000313" key="3">
    <source>
        <dbReference type="EMBL" id="QNI30269.1"/>
    </source>
</evidence>
<feature type="domain" description="NAD-dependent epimerase/dehydratase" evidence="2">
    <location>
        <begin position="4"/>
        <end position="221"/>
    </location>
</feature>
<accession>A0A7G8BCJ9</accession>
<dbReference type="SUPFAM" id="SSF51735">
    <property type="entry name" value="NAD(P)-binding Rossmann-fold domains"/>
    <property type="match status" value="1"/>
</dbReference>
<keyword evidence="4" id="KW-1185">Reference proteome</keyword>
<name>A0A7G8BCJ9_9BACT</name>
<sequence>MKQVVIFGGTGFIGTHTAQRLLREFGVEQIVLVDINPPQTAPYAAGLRAALGSGKARFVQHDIRQPMPVDALPNADLIFNFAAVHREPGHQPSEYYETNLLGAMHVCNYADAVNCNHIVFTSSISPYAVSEESKHEESLPVPETPYGGSKLVAEKMHTAWQKAAPGRRLLIVRPGVVFGPGEGGNVTRLIHSLTKGYFAYMGNKATRKAGGYVKELTNVFLFGVDYQKRNSEGLTLLNFSVQPTPALSQYVEAIRKVGGINREPHSIPRGLLLGVSYPVEFIARIFGIKQPVSPTRIRKLYRSTNIEPRRLQELGYAYQYSLEESFEDWKKDKPEDFGVDPSETRLPRQVSPQLAP</sequence>
<feature type="region of interest" description="Disordered" evidence="1">
    <location>
        <begin position="331"/>
        <end position="356"/>
    </location>
</feature>
<reference evidence="3 4" key="1">
    <citation type="submission" date="2020-08" db="EMBL/GenBank/DDBJ databases">
        <title>Edaphobacter telluris sp. nov. and Acidobacterium dinghuensis sp. nov., two acidobacteria isolated from forest soil.</title>
        <authorList>
            <person name="Fu J."/>
            <person name="Qiu L."/>
        </authorList>
    </citation>
    <scope>NUCLEOTIDE SEQUENCE [LARGE SCALE GENOMIC DNA]</scope>
    <source>
        <strain evidence="3">4Y35</strain>
    </source>
</reference>
<dbReference type="Proteomes" id="UP000515312">
    <property type="component" value="Chromosome"/>
</dbReference>
<dbReference type="InterPro" id="IPR050177">
    <property type="entry name" value="Lipid_A_modif_metabolic_enz"/>
</dbReference>
<evidence type="ECO:0000259" key="2">
    <source>
        <dbReference type="Pfam" id="PF01370"/>
    </source>
</evidence>
<feature type="compositionally biased region" description="Basic and acidic residues" evidence="1">
    <location>
        <begin position="331"/>
        <end position="346"/>
    </location>
</feature>
<evidence type="ECO:0000313" key="4">
    <source>
        <dbReference type="Proteomes" id="UP000515312"/>
    </source>
</evidence>
<dbReference type="InterPro" id="IPR036291">
    <property type="entry name" value="NAD(P)-bd_dom_sf"/>
</dbReference>
<organism evidence="3 4">
    <name type="scientific">Alloacidobacterium dinghuense</name>
    <dbReference type="NCBI Taxonomy" id="2763107"/>
    <lineage>
        <taxon>Bacteria</taxon>
        <taxon>Pseudomonadati</taxon>
        <taxon>Acidobacteriota</taxon>
        <taxon>Terriglobia</taxon>
        <taxon>Terriglobales</taxon>
        <taxon>Acidobacteriaceae</taxon>
        <taxon>Alloacidobacterium</taxon>
    </lineage>
</organism>
<dbReference type="RefSeq" id="WP_186740032.1">
    <property type="nucleotide sequence ID" value="NZ_CP060394.1"/>
</dbReference>
<gene>
    <name evidence="3" type="ORF">H7849_13860</name>
</gene>
<dbReference type="InterPro" id="IPR001509">
    <property type="entry name" value="Epimerase_deHydtase"/>
</dbReference>
<evidence type="ECO:0000256" key="1">
    <source>
        <dbReference type="SAM" id="MobiDB-lite"/>
    </source>
</evidence>
<dbReference type="PANTHER" id="PTHR43245:SF53">
    <property type="entry name" value="EPIMERASE-RELATED"/>
    <property type="match status" value="1"/>
</dbReference>
<dbReference type="AlphaFoldDB" id="A0A7G8BCJ9"/>
<dbReference type="EMBL" id="CP060394">
    <property type="protein sequence ID" value="QNI30269.1"/>
    <property type="molecule type" value="Genomic_DNA"/>
</dbReference>
<protein>
    <submittedName>
        <fullName evidence="3">NAD(P)-dependent oxidoreductase</fullName>
    </submittedName>
</protein>
<dbReference type="PANTHER" id="PTHR43245">
    <property type="entry name" value="BIFUNCTIONAL POLYMYXIN RESISTANCE PROTEIN ARNA"/>
    <property type="match status" value="1"/>
</dbReference>
<dbReference type="Gene3D" id="3.40.50.720">
    <property type="entry name" value="NAD(P)-binding Rossmann-like Domain"/>
    <property type="match status" value="1"/>
</dbReference>
<proteinExistence type="predicted"/>
<dbReference type="Pfam" id="PF01370">
    <property type="entry name" value="Epimerase"/>
    <property type="match status" value="1"/>
</dbReference>